<sequence>MKSCSLYIVSSAFSLSRVNSARLSSRSPWFTSVSSLIRITRTSSYFSWISFTVAFAGTSSSHSNSSDTISRAARTIDEGPLATTFSSSVFLGSRVQFAKYSTPFGQTVLLSSFLNLYCANSWPASKRSTWTSPNVSFKPGRATTASRDAVVSLKTTVMWPPAANSKFLEACCTSSIGRVRNFPDTEMPPRSVPNTAASSAFTFLLSSSSPPRYFTRCFWTNGTLVDPPARITDSTLRSPMAAASGATMRSMCSVMYSSNSSRETTTLRSMSLINDSTDTLVSLLALSTSLAFSALCHSLFMALASLQSVSGLILV</sequence>
<evidence type="ECO:0000313" key="1">
    <source>
        <dbReference type="EMBL" id="KAH3670030.1"/>
    </source>
</evidence>
<evidence type="ECO:0000313" key="2">
    <source>
        <dbReference type="Proteomes" id="UP000788993"/>
    </source>
</evidence>
<reference evidence="1" key="2">
    <citation type="submission" date="2021-01" db="EMBL/GenBank/DDBJ databases">
        <authorList>
            <person name="Schikora-Tamarit M.A."/>
        </authorList>
    </citation>
    <scope>NUCLEOTIDE SEQUENCE</scope>
    <source>
        <strain evidence="1">NCAIM Y.01608</strain>
    </source>
</reference>
<organism evidence="1 2">
    <name type="scientific">Ogataea polymorpha</name>
    <dbReference type="NCBI Taxonomy" id="460523"/>
    <lineage>
        <taxon>Eukaryota</taxon>
        <taxon>Fungi</taxon>
        <taxon>Dikarya</taxon>
        <taxon>Ascomycota</taxon>
        <taxon>Saccharomycotina</taxon>
        <taxon>Pichiomycetes</taxon>
        <taxon>Pichiales</taxon>
        <taxon>Pichiaceae</taxon>
        <taxon>Ogataea</taxon>
    </lineage>
</organism>
<dbReference type="AlphaFoldDB" id="A0A9P8PED6"/>
<comment type="caution">
    <text evidence="1">The sequence shown here is derived from an EMBL/GenBank/DDBJ whole genome shotgun (WGS) entry which is preliminary data.</text>
</comment>
<proteinExistence type="predicted"/>
<dbReference type="Proteomes" id="UP000788993">
    <property type="component" value="Unassembled WGS sequence"/>
</dbReference>
<reference evidence="1" key="1">
    <citation type="journal article" date="2021" name="Open Biol.">
        <title>Shared evolutionary footprints suggest mitochondrial oxidative damage underlies multiple complex I losses in fungi.</title>
        <authorList>
            <person name="Schikora-Tamarit M.A."/>
            <person name="Marcet-Houben M."/>
            <person name="Nosek J."/>
            <person name="Gabaldon T."/>
        </authorList>
    </citation>
    <scope>NUCLEOTIDE SEQUENCE</scope>
    <source>
        <strain evidence="1">NCAIM Y.01608</strain>
    </source>
</reference>
<gene>
    <name evidence="1" type="ORF">OGATHE_002843</name>
</gene>
<protein>
    <submittedName>
        <fullName evidence="1">Uncharacterized protein</fullName>
    </submittedName>
</protein>
<name>A0A9P8PED6_9ASCO</name>
<dbReference type="EMBL" id="JAEUBD010000983">
    <property type="protein sequence ID" value="KAH3670030.1"/>
    <property type="molecule type" value="Genomic_DNA"/>
</dbReference>
<keyword evidence="2" id="KW-1185">Reference proteome</keyword>
<accession>A0A9P8PED6</accession>